<evidence type="ECO:0000313" key="1">
    <source>
        <dbReference type="EMBL" id="NAS12513.1"/>
    </source>
</evidence>
<proteinExistence type="predicted"/>
<reference evidence="1 2" key="1">
    <citation type="submission" date="2020-01" db="EMBL/GenBank/DDBJ databases">
        <title>Bacteria diversity of Porities sp.</title>
        <authorList>
            <person name="Wang G."/>
        </authorList>
    </citation>
    <scope>NUCLEOTIDE SEQUENCE [LARGE SCALE GENOMIC DNA]</scope>
    <source>
        <strain evidence="1 2">R33</strain>
    </source>
</reference>
<keyword evidence="2" id="KW-1185">Reference proteome</keyword>
<comment type="caution">
    <text evidence="1">The sequence shown here is derived from an EMBL/GenBank/DDBJ whole genome shotgun (WGS) entry which is preliminary data.</text>
</comment>
<accession>A0A6L9ED22</accession>
<name>A0A6L9ED22_9FLAO</name>
<sequence length="145" mass="17296">MKPRSVRDTVFYGRALNELNYPFGDFFLFDSFIIAEIHEDVLFNWEEHGKRITEDLSNLYENDGRDIVYISNRIHSYNVMPADWIKFFRNSYKLRGYAIVSYSRASYLNALLEKLFVPTRFRRFRSLDWAISWATELSRASVVKV</sequence>
<organism evidence="1 2">
    <name type="scientific">Poritiphilus flavus</name>
    <dbReference type="NCBI Taxonomy" id="2697053"/>
    <lineage>
        <taxon>Bacteria</taxon>
        <taxon>Pseudomonadati</taxon>
        <taxon>Bacteroidota</taxon>
        <taxon>Flavobacteriia</taxon>
        <taxon>Flavobacteriales</taxon>
        <taxon>Flavobacteriaceae</taxon>
        <taxon>Poritiphilus</taxon>
    </lineage>
</organism>
<protein>
    <recommendedName>
        <fullName evidence="3">SpoIIAA-like</fullName>
    </recommendedName>
</protein>
<evidence type="ECO:0000313" key="2">
    <source>
        <dbReference type="Proteomes" id="UP000475249"/>
    </source>
</evidence>
<dbReference type="RefSeq" id="WP_161435553.1">
    <property type="nucleotide sequence ID" value="NZ_WXYO01000005.1"/>
</dbReference>
<dbReference type="EMBL" id="WXYO01000005">
    <property type="protein sequence ID" value="NAS12513.1"/>
    <property type="molecule type" value="Genomic_DNA"/>
</dbReference>
<dbReference type="Proteomes" id="UP000475249">
    <property type="component" value="Unassembled WGS sequence"/>
</dbReference>
<evidence type="ECO:0008006" key="3">
    <source>
        <dbReference type="Google" id="ProtNLM"/>
    </source>
</evidence>
<gene>
    <name evidence="1" type="ORF">GTQ38_10910</name>
</gene>
<dbReference type="AlphaFoldDB" id="A0A6L9ED22"/>